<dbReference type="SUPFAM" id="SSF48403">
    <property type="entry name" value="Ankyrin repeat"/>
    <property type="match status" value="1"/>
</dbReference>
<feature type="non-terminal residue" evidence="4">
    <location>
        <position position="1"/>
    </location>
</feature>
<accession>A0A5C3KD01</accession>
<dbReference type="EMBL" id="ML210446">
    <property type="protein sequence ID" value="TFK17956.1"/>
    <property type="molecule type" value="Genomic_DNA"/>
</dbReference>
<dbReference type="Pfam" id="PF00023">
    <property type="entry name" value="Ank"/>
    <property type="match status" value="1"/>
</dbReference>
<dbReference type="PANTHER" id="PTHR24188:SF29">
    <property type="entry name" value="GH09064P"/>
    <property type="match status" value="1"/>
</dbReference>
<proteinExistence type="predicted"/>
<dbReference type="InterPro" id="IPR036770">
    <property type="entry name" value="Ankyrin_rpt-contain_sf"/>
</dbReference>
<evidence type="ECO:0000259" key="3">
    <source>
        <dbReference type="Pfam" id="PF24883"/>
    </source>
</evidence>
<gene>
    <name evidence="4" type="ORF">FA15DRAFT_732607</name>
</gene>
<organism evidence="4 5">
    <name type="scientific">Coprinopsis marcescibilis</name>
    <name type="common">Agaric fungus</name>
    <name type="synonym">Psathyrella marcescibilis</name>
    <dbReference type="NCBI Taxonomy" id="230819"/>
    <lineage>
        <taxon>Eukaryota</taxon>
        <taxon>Fungi</taxon>
        <taxon>Dikarya</taxon>
        <taxon>Basidiomycota</taxon>
        <taxon>Agaricomycotina</taxon>
        <taxon>Agaricomycetes</taxon>
        <taxon>Agaricomycetidae</taxon>
        <taxon>Agaricales</taxon>
        <taxon>Agaricineae</taxon>
        <taxon>Psathyrellaceae</taxon>
        <taxon>Coprinopsis</taxon>
    </lineage>
</organism>
<protein>
    <submittedName>
        <fullName evidence="4">Ankyrin</fullName>
    </submittedName>
</protein>
<dbReference type="AlphaFoldDB" id="A0A5C3KD01"/>
<name>A0A5C3KD01_COPMA</name>
<dbReference type="STRING" id="230819.A0A5C3KD01"/>
<keyword evidence="1" id="KW-0677">Repeat</keyword>
<evidence type="ECO:0000313" key="4">
    <source>
        <dbReference type="EMBL" id="TFK17956.1"/>
    </source>
</evidence>
<dbReference type="Pfam" id="PF12796">
    <property type="entry name" value="Ank_2"/>
    <property type="match status" value="2"/>
</dbReference>
<evidence type="ECO:0000256" key="2">
    <source>
        <dbReference type="ARBA" id="ARBA00023043"/>
    </source>
</evidence>
<dbReference type="PANTHER" id="PTHR24188">
    <property type="entry name" value="ANKYRIN REPEAT PROTEIN"/>
    <property type="match status" value="1"/>
</dbReference>
<dbReference type="InterPro" id="IPR002110">
    <property type="entry name" value="Ankyrin_rpt"/>
</dbReference>
<keyword evidence="5" id="KW-1185">Reference proteome</keyword>
<keyword evidence="2" id="KW-0040">ANK repeat</keyword>
<dbReference type="Pfam" id="PF24883">
    <property type="entry name" value="NPHP3_N"/>
    <property type="match status" value="1"/>
</dbReference>
<evidence type="ECO:0000256" key="1">
    <source>
        <dbReference type="ARBA" id="ARBA00022737"/>
    </source>
</evidence>
<dbReference type="Gene3D" id="1.25.40.20">
    <property type="entry name" value="Ankyrin repeat-containing domain"/>
    <property type="match status" value="2"/>
</dbReference>
<evidence type="ECO:0000313" key="5">
    <source>
        <dbReference type="Proteomes" id="UP000307440"/>
    </source>
</evidence>
<reference evidence="4 5" key="1">
    <citation type="journal article" date="2019" name="Nat. Ecol. Evol.">
        <title>Megaphylogeny resolves global patterns of mushroom evolution.</title>
        <authorList>
            <person name="Varga T."/>
            <person name="Krizsan K."/>
            <person name="Foldi C."/>
            <person name="Dima B."/>
            <person name="Sanchez-Garcia M."/>
            <person name="Sanchez-Ramirez S."/>
            <person name="Szollosi G.J."/>
            <person name="Szarkandi J.G."/>
            <person name="Papp V."/>
            <person name="Albert L."/>
            <person name="Andreopoulos W."/>
            <person name="Angelini C."/>
            <person name="Antonin V."/>
            <person name="Barry K.W."/>
            <person name="Bougher N.L."/>
            <person name="Buchanan P."/>
            <person name="Buyck B."/>
            <person name="Bense V."/>
            <person name="Catcheside P."/>
            <person name="Chovatia M."/>
            <person name="Cooper J."/>
            <person name="Damon W."/>
            <person name="Desjardin D."/>
            <person name="Finy P."/>
            <person name="Geml J."/>
            <person name="Haridas S."/>
            <person name="Hughes K."/>
            <person name="Justo A."/>
            <person name="Karasinski D."/>
            <person name="Kautmanova I."/>
            <person name="Kiss B."/>
            <person name="Kocsube S."/>
            <person name="Kotiranta H."/>
            <person name="LaButti K.M."/>
            <person name="Lechner B.E."/>
            <person name="Liimatainen K."/>
            <person name="Lipzen A."/>
            <person name="Lukacs Z."/>
            <person name="Mihaltcheva S."/>
            <person name="Morgado L.N."/>
            <person name="Niskanen T."/>
            <person name="Noordeloos M.E."/>
            <person name="Ohm R.A."/>
            <person name="Ortiz-Santana B."/>
            <person name="Ovrebo C."/>
            <person name="Racz N."/>
            <person name="Riley R."/>
            <person name="Savchenko A."/>
            <person name="Shiryaev A."/>
            <person name="Soop K."/>
            <person name="Spirin V."/>
            <person name="Szebenyi C."/>
            <person name="Tomsovsky M."/>
            <person name="Tulloss R.E."/>
            <person name="Uehling J."/>
            <person name="Grigoriev I.V."/>
            <person name="Vagvolgyi C."/>
            <person name="Papp T."/>
            <person name="Martin F.M."/>
            <person name="Miettinen O."/>
            <person name="Hibbett D.S."/>
            <person name="Nagy L.G."/>
        </authorList>
    </citation>
    <scope>NUCLEOTIDE SEQUENCE [LARGE SCALE GENOMIC DNA]</scope>
    <source>
        <strain evidence="4 5">CBS 121175</strain>
    </source>
</reference>
<dbReference type="Proteomes" id="UP000307440">
    <property type="component" value="Unassembled WGS sequence"/>
</dbReference>
<feature type="domain" description="Nephrocystin 3-like N-terminal" evidence="3">
    <location>
        <begin position="3"/>
        <end position="116"/>
    </location>
</feature>
<sequence>CRSIIIDHLTKKAKAKQRICVAYAFARYTDLFTGDQVLGGLLRQIVQDHPFTLPFVKPMYLYHRFHDTRPAQLEILEVIRAIFASDLFDEKVCALDGLDEAFEDTQVDVLDALADLPANLLLMSWPLPLLKDRVPDAAFIDIMLHEADIIQMIEDKIGHMPRLQNLLEKGDLKEKVLKTVLKKSSGMFLVASLQLDMLGSCIHIKSLDMALQVLPVGVNAMYEATMERINGGPAAELALGALTLLAYTHESLKMDDLLHALAVEMDPFKYDSNLLVDPDTVLSACCGLITFEPETKLVCLVRMYYTAQDFLVTYLPKVGVDAEAMLACTCVARLQGCGFANHNGYIDYDIDPPFTYHPFLTYAHRTWAIHAHSASLPAFVVEFILQCQHFPWNHPFRKPFDHLNSIQLAAACNFHSLLAQWLGLDSSPTTYPSPFLLNINSKSARGRTALALAAVCGHLKTVELLIGVEGIDTQCFDSYGWSPLIAASQAGHVQVVDMLLGVVDADHVNAGSTTALIKAARWGYTEVMKSLLCVQGINVNAMEPDTALTIAAKNDQLDAVQLLLGVDGIDVNASHWCNGTALAYASRWGHIAIVKLLLQQEDIEVNFSQCLEGSALMQAAFEGQKDVVELLLQQEEIDVNATRSDGHSALSLALKENKWRSNKIKLEIAELLHAHGKIGLY</sequence>
<dbReference type="SMART" id="SM00248">
    <property type="entry name" value="ANK"/>
    <property type="match status" value="7"/>
</dbReference>
<dbReference type="InterPro" id="IPR056884">
    <property type="entry name" value="NPHP3-like_N"/>
</dbReference>
<dbReference type="OrthoDB" id="194358at2759"/>